<feature type="compositionally biased region" description="Pro residues" evidence="1">
    <location>
        <begin position="1"/>
        <end position="13"/>
    </location>
</feature>
<evidence type="ECO:0000313" key="4">
    <source>
        <dbReference type="Proteomes" id="UP000219612"/>
    </source>
</evidence>
<feature type="compositionally biased region" description="Low complexity" evidence="1">
    <location>
        <begin position="164"/>
        <end position="194"/>
    </location>
</feature>
<feature type="compositionally biased region" description="Low complexity" evidence="1">
    <location>
        <begin position="14"/>
        <end position="25"/>
    </location>
</feature>
<dbReference type="RefSeq" id="WP_179855294.1">
    <property type="nucleotide sequence ID" value="NZ_OBDY01000010.1"/>
</dbReference>
<evidence type="ECO:0000256" key="2">
    <source>
        <dbReference type="SAM" id="Phobius"/>
    </source>
</evidence>
<protein>
    <recommendedName>
        <fullName evidence="5">Flagellar basal body-associated protein FliL</fullName>
    </recommendedName>
</protein>
<dbReference type="Proteomes" id="UP000219612">
    <property type="component" value="Unassembled WGS sequence"/>
</dbReference>
<sequence>MSQPPYPGQPYPGEPSSGQPHQGQPPYQPYPGQQPPADAPGSVPPAPTYPPTTAYPAPGQPPQPDYTQPQYGQPQYGQPQYGQPQYGQPQYGQPDPTQPQYGPPGDYTQPQYGQPGYPPAPPQKPKSKVLPIVLTAIAIVLVLCVGGSVAIYLVANNNSKDDNTTTTGTDATPTVTSTTEPTETAPRTTEPTKPPAATIKIIEPAKLGGRPKLTNQQFATQTERLESSLKTMPGVTKAIGALYGTVGDEDIVVLAAAAVPIANPKTELDSTFYGAGIGGLKIDNIVTAPTGTLGGYAKCGSGDASGTDFTLCAWADEGSFGMIISYFKTISAAKTEFPKLRAQVESKS</sequence>
<name>A0A285INC7_9ACTN</name>
<feature type="transmembrane region" description="Helical" evidence="2">
    <location>
        <begin position="129"/>
        <end position="155"/>
    </location>
</feature>
<feature type="region of interest" description="Disordered" evidence="1">
    <location>
        <begin position="158"/>
        <end position="194"/>
    </location>
</feature>
<feature type="compositionally biased region" description="Pro residues" evidence="1">
    <location>
        <begin position="26"/>
        <end position="50"/>
    </location>
</feature>
<organism evidence="3 4">
    <name type="scientific">Paractinoplanes atraurantiacus</name>
    <dbReference type="NCBI Taxonomy" id="1036182"/>
    <lineage>
        <taxon>Bacteria</taxon>
        <taxon>Bacillati</taxon>
        <taxon>Actinomycetota</taxon>
        <taxon>Actinomycetes</taxon>
        <taxon>Micromonosporales</taxon>
        <taxon>Micromonosporaceae</taxon>
        <taxon>Paractinoplanes</taxon>
    </lineage>
</organism>
<feature type="region of interest" description="Disordered" evidence="1">
    <location>
        <begin position="1"/>
        <end position="124"/>
    </location>
</feature>
<accession>A0A285INC7</accession>
<evidence type="ECO:0008006" key="5">
    <source>
        <dbReference type="Google" id="ProtNLM"/>
    </source>
</evidence>
<gene>
    <name evidence="3" type="ORF">SAMN05421748_11024</name>
</gene>
<dbReference type="AlphaFoldDB" id="A0A285INC7"/>
<evidence type="ECO:0000313" key="3">
    <source>
        <dbReference type="EMBL" id="SNY49499.1"/>
    </source>
</evidence>
<keyword evidence="2" id="KW-0812">Transmembrane</keyword>
<dbReference type="EMBL" id="OBDY01000010">
    <property type="protein sequence ID" value="SNY49499.1"/>
    <property type="molecule type" value="Genomic_DNA"/>
</dbReference>
<feature type="compositionally biased region" description="Low complexity" evidence="1">
    <location>
        <begin position="65"/>
        <end position="115"/>
    </location>
</feature>
<keyword evidence="2" id="KW-0472">Membrane</keyword>
<keyword evidence="2" id="KW-1133">Transmembrane helix</keyword>
<keyword evidence="4" id="KW-1185">Reference proteome</keyword>
<proteinExistence type="predicted"/>
<reference evidence="3 4" key="1">
    <citation type="submission" date="2017-09" db="EMBL/GenBank/DDBJ databases">
        <authorList>
            <person name="Ehlers B."/>
            <person name="Leendertz F.H."/>
        </authorList>
    </citation>
    <scope>NUCLEOTIDE SEQUENCE [LARGE SCALE GENOMIC DNA]</scope>
    <source>
        <strain evidence="3 4">CGMCC 4.6857</strain>
    </source>
</reference>
<evidence type="ECO:0000256" key="1">
    <source>
        <dbReference type="SAM" id="MobiDB-lite"/>
    </source>
</evidence>